<feature type="signal peptide" evidence="1">
    <location>
        <begin position="1"/>
        <end position="18"/>
    </location>
</feature>
<evidence type="ECO:0000256" key="1">
    <source>
        <dbReference type="SAM" id="SignalP"/>
    </source>
</evidence>
<keyword evidence="3" id="KW-1185">Reference proteome</keyword>
<sequence length="290" mass="33333">MRLLWSLVWLALTVCANAFIPGKDPLRHTQKHRSPLSILTCGPKLALADTVRLSTSNSRNVSVGFIRFERNTTALQKRMELPDDNIGDFYGKELPHLTEPIVPHEEVPTAEEMSTGVMKTFSSVKRRQQYSTGTAHLSGCTTMYIISRKGVYTTHWWENVSFDPDDIWRNPADQTDDEIFQATVIDILRNGGRYHPKLDKNLIEDDYIQAYLIRPATAWNEEPGGNTSLWTEILYNTLNNNAPELNKDDGTYRKNLFKYNPLHIFESGVKGPLAILWVKDKFTPYYKDHW</sequence>
<protein>
    <submittedName>
        <fullName evidence="2">Uncharacterized protein</fullName>
    </submittedName>
</protein>
<gene>
    <name evidence="2" type="ORF">BDV26DRAFT_286978</name>
</gene>
<reference evidence="2 3" key="1">
    <citation type="submission" date="2019-04" db="EMBL/GenBank/DDBJ databases">
        <title>Friends and foes A comparative genomics studyof 23 Aspergillus species from section Flavi.</title>
        <authorList>
            <consortium name="DOE Joint Genome Institute"/>
            <person name="Kjaerbolling I."/>
            <person name="Vesth T."/>
            <person name="Frisvad J.C."/>
            <person name="Nybo J.L."/>
            <person name="Theobald S."/>
            <person name="Kildgaard S."/>
            <person name="Isbrandt T."/>
            <person name="Kuo A."/>
            <person name="Sato A."/>
            <person name="Lyhne E.K."/>
            <person name="Kogle M.E."/>
            <person name="Wiebenga A."/>
            <person name="Kun R.S."/>
            <person name="Lubbers R.J."/>
            <person name="Makela M.R."/>
            <person name="Barry K."/>
            <person name="Chovatia M."/>
            <person name="Clum A."/>
            <person name="Daum C."/>
            <person name="Haridas S."/>
            <person name="He G."/>
            <person name="LaButti K."/>
            <person name="Lipzen A."/>
            <person name="Mondo S."/>
            <person name="Riley R."/>
            <person name="Salamov A."/>
            <person name="Simmons B.A."/>
            <person name="Magnuson J.K."/>
            <person name="Henrissat B."/>
            <person name="Mortensen U.H."/>
            <person name="Larsen T.O."/>
            <person name="Devries R.P."/>
            <person name="Grigoriev I.V."/>
            <person name="Machida M."/>
            <person name="Baker S.E."/>
            <person name="Andersen M.R."/>
        </authorList>
    </citation>
    <scope>NUCLEOTIDE SEQUENCE [LARGE SCALE GENOMIC DNA]</scope>
    <source>
        <strain evidence="2 3">IBT 29228</strain>
    </source>
</reference>
<dbReference type="OrthoDB" id="3886018at2759"/>
<accession>A0A5N7ANA5</accession>
<name>A0A5N7ANA5_9EURO</name>
<dbReference type="EMBL" id="ML736456">
    <property type="protein sequence ID" value="KAE8371193.1"/>
    <property type="molecule type" value="Genomic_DNA"/>
</dbReference>
<feature type="chain" id="PRO_5024886633" evidence="1">
    <location>
        <begin position="19"/>
        <end position="290"/>
    </location>
</feature>
<evidence type="ECO:0000313" key="3">
    <source>
        <dbReference type="Proteomes" id="UP000326198"/>
    </source>
</evidence>
<dbReference type="Proteomes" id="UP000326198">
    <property type="component" value="Unassembled WGS sequence"/>
</dbReference>
<proteinExistence type="predicted"/>
<organism evidence="2 3">
    <name type="scientific">Aspergillus bertholletiae</name>
    <dbReference type="NCBI Taxonomy" id="1226010"/>
    <lineage>
        <taxon>Eukaryota</taxon>
        <taxon>Fungi</taxon>
        <taxon>Dikarya</taxon>
        <taxon>Ascomycota</taxon>
        <taxon>Pezizomycotina</taxon>
        <taxon>Eurotiomycetes</taxon>
        <taxon>Eurotiomycetidae</taxon>
        <taxon>Eurotiales</taxon>
        <taxon>Aspergillaceae</taxon>
        <taxon>Aspergillus</taxon>
        <taxon>Aspergillus subgen. Circumdati</taxon>
    </lineage>
</organism>
<evidence type="ECO:0000313" key="2">
    <source>
        <dbReference type="EMBL" id="KAE8371193.1"/>
    </source>
</evidence>
<dbReference type="AlphaFoldDB" id="A0A5N7ANA5"/>
<keyword evidence="1" id="KW-0732">Signal</keyword>